<feature type="transmembrane region" description="Helical" evidence="5">
    <location>
        <begin position="383"/>
        <end position="405"/>
    </location>
</feature>
<feature type="transmembrane region" description="Helical" evidence="5">
    <location>
        <begin position="108"/>
        <end position="128"/>
    </location>
</feature>
<feature type="transmembrane region" description="Helical" evidence="5">
    <location>
        <begin position="338"/>
        <end position="371"/>
    </location>
</feature>
<organism evidence="7 8">
    <name type="scientific">Vermiconidia calcicola</name>
    <dbReference type="NCBI Taxonomy" id="1690605"/>
    <lineage>
        <taxon>Eukaryota</taxon>
        <taxon>Fungi</taxon>
        <taxon>Dikarya</taxon>
        <taxon>Ascomycota</taxon>
        <taxon>Pezizomycotina</taxon>
        <taxon>Dothideomycetes</taxon>
        <taxon>Dothideomycetidae</taxon>
        <taxon>Mycosphaerellales</taxon>
        <taxon>Extremaceae</taxon>
        <taxon>Vermiconidia</taxon>
    </lineage>
</organism>
<dbReference type="PANTHER" id="PTHR23502:SF29">
    <property type="entry name" value="TRANSPORTER, PUTATIVE (AFU_ORTHOLOGUE AFUA_6G06680)-RELATED"/>
    <property type="match status" value="1"/>
</dbReference>
<dbReference type="SUPFAM" id="SSF103473">
    <property type="entry name" value="MFS general substrate transporter"/>
    <property type="match status" value="1"/>
</dbReference>
<dbReference type="InterPro" id="IPR020846">
    <property type="entry name" value="MFS_dom"/>
</dbReference>
<feature type="transmembrane region" description="Helical" evidence="5">
    <location>
        <begin position="224"/>
        <end position="245"/>
    </location>
</feature>
<dbReference type="PANTHER" id="PTHR23502">
    <property type="entry name" value="MAJOR FACILITATOR SUPERFAMILY"/>
    <property type="match status" value="1"/>
</dbReference>
<feature type="transmembrane region" description="Helical" evidence="5">
    <location>
        <begin position="70"/>
        <end position="96"/>
    </location>
</feature>
<proteinExistence type="predicted"/>
<evidence type="ECO:0000256" key="2">
    <source>
        <dbReference type="ARBA" id="ARBA00022692"/>
    </source>
</evidence>
<dbReference type="Pfam" id="PF07690">
    <property type="entry name" value="MFS_1"/>
    <property type="match status" value="1"/>
</dbReference>
<accession>A0AAV9Q6M2</accession>
<evidence type="ECO:0000256" key="5">
    <source>
        <dbReference type="SAM" id="Phobius"/>
    </source>
</evidence>
<dbReference type="AlphaFoldDB" id="A0AAV9Q6M2"/>
<keyword evidence="4 5" id="KW-0472">Membrane</keyword>
<name>A0AAV9Q6M2_9PEZI</name>
<dbReference type="EMBL" id="JAXLQG010000008">
    <property type="protein sequence ID" value="KAK5536473.1"/>
    <property type="molecule type" value="Genomic_DNA"/>
</dbReference>
<comment type="subcellular location">
    <subcellularLocation>
        <location evidence="1">Membrane</location>
        <topology evidence="1">Multi-pass membrane protein</topology>
    </subcellularLocation>
</comment>
<dbReference type="InterPro" id="IPR036259">
    <property type="entry name" value="MFS_trans_sf"/>
</dbReference>
<evidence type="ECO:0000256" key="3">
    <source>
        <dbReference type="ARBA" id="ARBA00022989"/>
    </source>
</evidence>
<feature type="transmembrane region" description="Helical" evidence="5">
    <location>
        <begin position="135"/>
        <end position="153"/>
    </location>
</feature>
<dbReference type="Gene3D" id="1.20.1250.20">
    <property type="entry name" value="MFS general substrate transporter like domains"/>
    <property type="match status" value="1"/>
</dbReference>
<evidence type="ECO:0000259" key="6">
    <source>
        <dbReference type="PROSITE" id="PS50850"/>
    </source>
</evidence>
<feature type="transmembrane region" description="Helical" evidence="5">
    <location>
        <begin position="489"/>
        <end position="508"/>
    </location>
</feature>
<dbReference type="InterPro" id="IPR011701">
    <property type="entry name" value="MFS"/>
</dbReference>
<feature type="domain" description="Major facilitator superfamily (MFS) profile" evidence="6">
    <location>
        <begin position="69"/>
        <end position="558"/>
    </location>
</feature>
<dbReference type="PROSITE" id="PS50850">
    <property type="entry name" value="MFS"/>
    <property type="match status" value="1"/>
</dbReference>
<feature type="transmembrane region" description="Helical" evidence="5">
    <location>
        <begin position="520"/>
        <end position="541"/>
    </location>
</feature>
<reference evidence="7 8" key="1">
    <citation type="submission" date="2023-06" db="EMBL/GenBank/DDBJ databases">
        <title>Black Yeasts Isolated from many extreme environments.</title>
        <authorList>
            <person name="Coleine C."/>
            <person name="Stajich J.E."/>
            <person name="Selbmann L."/>
        </authorList>
    </citation>
    <scope>NUCLEOTIDE SEQUENCE [LARGE SCALE GENOMIC DNA]</scope>
    <source>
        <strain evidence="7 8">CCFEE 5887</strain>
    </source>
</reference>
<evidence type="ECO:0000256" key="1">
    <source>
        <dbReference type="ARBA" id="ARBA00004141"/>
    </source>
</evidence>
<feature type="transmembrane region" description="Helical" evidence="5">
    <location>
        <begin position="426"/>
        <end position="447"/>
    </location>
</feature>
<gene>
    <name evidence="7" type="ORF">LTR25_005147</name>
</gene>
<evidence type="ECO:0000313" key="8">
    <source>
        <dbReference type="Proteomes" id="UP001345827"/>
    </source>
</evidence>
<sequence>MGCGILESRSGIKHVPGTNLLDTHDVAWVDQSTHLKRGTGKNSHILLVPQPSNSPNDPLNWPLWQRDLILLLYCYATVLCIGGIGPILSSMALILIEDLGISFTQVSLLTGYSLCATGAVGIFVSALARKYGKRPCLLFSATCAFAGTLWGGAANSYGSLLGARVVQGLGVAMFESVMFSVVGDLYYVHERGSRMAIYVTANSGIANLPAMLAGKITIDLGWRWVFWLLAIFLGTAWAGVVFFGWETAYNRNSIYNIDTSSQENIEMIEEVKAHTSTHVEANQTQGLSSNEQPANIEKTTTASTANTIEARDSFLKRMKPVTGTFTEESILKMVVRPFFILLNPAVLWAVISIAIPTLWLVGFSFVIAQIFSAPPYLLNTQQLGYLSAGPVVGGTLGCIVAGWIADPITKYISRRNKGVYEPEFRLTLMIPSAILSVLGYFLFGGMIEEGKPAAGMAAIWALVLAGLQFLAVAIGNYMVDAYRNISVEVFIISMVFKNFLFFGFSFFLNDWVASWGPQKFFNFIGGVQLALYVTTIPMYMFGKRLRAWWHSHDVLSKI</sequence>
<keyword evidence="2 5" id="KW-0812">Transmembrane</keyword>
<keyword evidence="3 5" id="KW-1133">Transmembrane helix</keyword>
<feature type="transmembrane region" description="Helical" evidence="5">
    <location>
        <begin position="165"/>
        <end position="188"/>
    </location>
</feature>
<dbReference type="GO" id="GO:0005886">
    <property type="term" value="C:plasma membrane"/>
    <property type="evidence" value="ECO:0007669"/>
    <property type="project" value="TreeGrafter"/>
</dbReference>
<evidence type="ECO:0000256" key="4">
    <source>
        <dbReference type="ARBA" id="ARBA00023136"/>
    </source>
</evidence>
<protein>
    <recommendedName>
        <fullName evidence="6">Major facilitator superfamily (MFS) profile domain-containing protein</fullName>
    </recommendedName>
</protein>
<feature type="transmembrane region" description="Helical" evidence="5">
    <location>
        <begin position="195"/>
        <end position="218"/>
    </location>
</feature>
<keyword evidence="8" id="KW-1185">Reference proteome</keyword>
<evidence type="ECO:0000313" key="7">
    <source>
        <dbReference type="EMBL" id="KAK5536473.1"/>
    </source>
</evidence>
<comment type="caution">
    <text evidence="7">The sequence shown here is derived from an EMBL/GenBank/DDBJ whole genome shotgun (WGS) entry which is preliminary data.</text>
</comment>
<dbReference type="Proteomes" id="UP001345827">
    <property type="component" value="Unassembled WGS sequence"/>
</dbReference>
<feature type="transmembrane region" description="Helical" evidence="5">
    <location>
        <begin position="453"/>
        <end position="477"/>
    </location>
</feature>
<dbReference type="GO" id="GO:0022857">
    <property type="term" value="F:transmembrane transporter activity"/>
    <property type="evidence" value="ECO:0007669"/>
    <property type="project" value="InterPro"/>
</dbReference>